<keyword evidence="4 10" id="KW-0067">ATP-binding</keyword>
<keyword evidence="3" id="KW-0547">Nucleotide-binding</keyword>
<dbReference type="GO" id="GO:0016887">
    <property type="term" value="F:ATP hydrolysis activity"/>
    <property type="evidence" value="ECO:0007669"/>
    <property type="project" value="InterPro"/>
</dbReference>
<dbReference type="PANTHER" id="PTHR24221:SF646">
    <property type="entry name" value="HAEMOLYSIN SECRETION ATP-BINDING PROTEIN"/>
    <property type="match status" value="1"/>
</dbReference>
<dbReference type="SMART" id="SM00382">
    <property type="entry name" value="AAA"/>
    <property type="match status" value="1"/>
</dbReference>
<dbReference type="InterPro" id="IPR003439">
    <property type="entry name" value="ABC_transporter-like_ATP-bd"/>
</dbReference>
<dbReference type="GO" id="GO:0005886">
    <property type="term" value="C:plasma membrane"/>
    <property type="evidence" value="ECO:0007669"/>
    <property type="project" value="UniProtKB-SubCell"/>
</dbReference>
<keyword evidence="2 7" id="KW-0812">Transmembrane</keyword>
<feature type="domain" description="ABC transporter" evidence="8">
    <location>
        <begin position="363"/>
        <end position="606"/>
    </location>
</feature>
<evidence type="ECO:0000256" key="7">
    <source>
        <dbReference type="SAM" id="Phobius"/>
    </source>
</evidence>
<dbReference type="SUPFAM" id="SSF90123">
    <property type="entry name" value="ABC transporter transmembrane region"/>
    <property type="match status" value="1"/>
</dbReference>
<dbReference type="InterPro" id="IPR017871">
    <property type="entry name" value="ABC_transporter-like_CS"/>
</dbReference>
<dbReference type="InterPro" id="IPR027417">
    <property type="entry name" value="P-loop_NTPase"/>
</dbReference>
<evidence type="ECO:0000256" key="4">
    <source>
        <dbReference type="ARBA" id="ARBA00022840"/>
    </source>
</evidence>
<organism evidence="10 11">
    <name type="scientific">Streptomyces calidiresistens</name>
    <dbReference type="NCBI Taxonomy" id="1485586"/>
    <lineage>
        <taxon>Bacteria</taxon>
        <taxon>Bacillati</taxon>
        <taxon>Actinomycetota</taxon>
        <taxon>Actinomycetes</taxon>
        <taxon>Kitasatosporales</taxon>
        <taxon>Streptomycetaceae</taxon>
        <taxon>Streptomyces</taxon>
    </lineage>
</organism>
<dbReference type="InterPro" id="IPR039421">
    <property type="entry name" value="Type_1_exporter"/>
</dbReference>
<feature type="transmembrane region" description="Helical" evidence="7">
    <location>
        <begin position="82"/>
        <end position="106"/>
    </location>
</feature>
<dbReference type="Pfam" id="PF00005">
    <property type="entry name" value="ABC_tran"/>
    <property type="match status" value="1"/>
</dbReference>
<comment type="caution">
    <text evidence="10">The sequence shown here is derived from an EMBL/GenBank/DDBJ whole genome shotgun (WGS) entry which is preliminary data.</text>
</comment>
<name>A0A7W3XYW2_9ACTN</name>
<keyword evidence="6 7" id="KW-0472">Membrane</keyword>
<dbReference type="InterPro" id="IPR003593">
    <property type="entry name" value="AAA+_ATPase"/>
</dbReference>
<evidence type="ECO:0000256" key="6">
    <source>
        <dbReference type="ARBA" id="ARBA00023136"/>
    </source>
</evidence>
<dbReference type="Proteomes" id="UP000530234">
    <property type="component" value="Unassembled WGS sequence"/>
</dbReference>
<dbReference type="PANTHER" id="PTHR24221">
    <property type="entry name" value="ATP-BINDING CASSETTE SUB-FAMILY B"/>
    <property type="match status" value="1"/>
</dbReference>
<protein>
    <submittedName>
        <fullName evidence="10">ATP-binding cassette domain-containing protein</fullName>
    </submittedName>
</protein>
<accession>A0A7W3XYW2</accession>
<evidence type="ECO:0000256" key="3">
    <source>
        <dbReference type="ARBA" id="ARBA00022741"/>
    </source>
</evidence>
<dbReference type="EMBL" id="VKHS01000922">
    <property type="protein sequence ID" value="MBB0232419.1"/>
    <property type="molecule type" value="Genomic_DNA"/>
</dbReference>
<dbReference type="CDD" id="cd03228">
    <property type="entry name" value="ABCC_MRP_Like"/>
    <property type="match status" value="1"/>
</dbReference>
<proteinExistence type="predicted"/>
<feature type="domain" description="ABC transmembrane type-1" evidence="9">
    <location>
        <begin position="50"/>
        <end position="329"/>
    </location>
</feature>
<dbReference type="AlphaFoldDB" id="A0A7W3XYW2"/>
<sequence>MGWSRHDEAITGLTLRRTLVQLPRMLLVCARLARDADRRATGTVVLAESLRGVTAAVSLLGIQAVLAAILAPAGVADGLRDALPAILLVAGAASAGAVLAAVTTYADGVLQPKVERLARERYLRRALTVELSAIEDHAFHKLLESAQFGASSARRMVGQGTRVISALISLVAAAGVLAVLHPVLMPMLLLMTLPGAWATLTIARGRYRSYHEWVQHTRAASTISRLIIEEDAAAEVRVHGIGPFLLHHFGAMSRAYEGEQARLARIAAGTRLTAAALTGLTAVAAYAVLAGLLWTGAVALAAAGAAVVAIRAGSSALDSMISQVTNMHEDSLFVHDLHRVVTESTGREIPVGGEPVPDGPVGIAVEHVTFSFPGSEKPSPVLRDVSLTVPAGRVTALVGENGSGKTTLVKLICGLHRPDSGRILFGGVDTVRADRAQLFSRFAVVGQDFYRWPFTARVNVGIGRAEEPMTGARLDRAAGQAGATAVVDSLPRRWGTLLSRVFQRGHQLSGGQWQRLGIARAAYRDAPVLIVDEPTAALDARAEQEVFDRIRALADEGRTVVLITHRMASVRDADLVHVLHEGAVVESGDPAELLARGGRYAEMYALQAARFADPPERGTSVC</sequence>
<keyword evidence="11" id="KW-1185">Reference proteome</keyword>
<dbReference type="GO" id="GO:0034040">
    <property type="term" value="F:ATPase-coupled lipid transmembrane transporter activity"/>
    <property type="evidence" value="ECO:0007669"/>
    <property type="project" value="TreeGrafter"/>
</dbReference>
<dbReference type="Gene3D" id="3.40.50.300">
    <property type="entry name" value="P-loop containing nucleotide triphosphate hydrolases"/>
    <property type="match status" value="1"/>
</dbReference>
<evidence type="ECO:0000259" key="9">
    <source>
        <dbReference type="PROSITE" id="PS50929"/>
    </source>
</evidence>
<dbReference type="Gene3D" id="1.20.1560.10">
    <property type="entry name" value="ABC transporter type 1, transmembrane domain"/>
    <property type="match status" value="1"/>
</dbReference>
<keyword evidence="5 7" id="KW-1133">Transmembrane helix</keyword>
<dbReference type="InterPro" id="IPR011527">
    <property type="entry name" value="ABC1_TM_dom"/>
</dbReference>
<feature type="transmembrane region" description="Helical" evidence="7">
    <location>
        <begin position="263"/>
        <end position="286"/>
    </location>
</feature>
<evidence type="ECO:0000256" key="2">
    <source>
        <dbReference type="ARBA" id="ARBA00022692"/>
    </source>
</evidence>
<feature type="transmembrane region" description="Helical" evidence="7">
    <location>
        <begin position="53"/>
        <end position="76"/>
    </location>
</feature>
<gene>
    <name evidence="10" type="ORF">FOE67_23730</name>
</gene>
<dbReference type="PROSITE" id="PS50929">
    <property type="entry name" value="ABC_TM1F"/>
    <property type="match status" value="1"/>
</dbReference>
<evidence type="ECO:0000259" key="8">
    <source>
        <dbReference type="PROSITE" id="PS50893"/>
    </source>
</evidence>
<evidence type="ECO:0000256" key="5">
    <source>
        <dbReference type="ARBA" id="ARBA00022989"/>
    </source>
</evidence>
<evidence type="ECO:0000256" key="1">
    <source>
        <dbReference type="ARBA" id="ARBA00004651"/>
    </source>
</evidence>
<dbReference type="GO" id="GO:0140359">
    <property type="term" value="F:ABC-type transporter activity"/>
    <property type="evidence" value="ECO:0007669"/>
    <property type="project" value="InterPro"/>
</dbReference>
<dbReference type="SUPFAM" id="SSF52540">
    <property type="entry name" value="P-loop containing nucleoside triphosphate hydrolases"/>
    <property type="match status" value="1"/>
</dbReference>
<feature type="transmembrane region" description="Helical" evidence="7">
    <location>
        <begin position="163"/>
        <end position="180"/>
    </location>
</feature>
<dbReference type="PROSITE" id="PS50893">
    <property type="entry name" value="ABC_TRANSPORTER_2"/>
    <property type="match status" value="1"/>
</dbReference>
<dbReference type="InterPro" id="IPR036640">
    <property type="entry name" value="ABC1_TM_sf"/>
</dbReference>
<evidence type="ECO:0000313" key="11">
    <source>
        <dbReference type="Proteomes" id="UP000530234"/>
    </source>
</evidence>
<dbReference type="GO" id="GO:0005524">
    <property type="term" value="F:ATP binding"/>
    <property type="evidence" value="ECO:0007669"/>
    <property type="project" value="UniProtKB-KW"/>
</dbReference>
<evidence type="ECO:0000313" key="10">
    <source>
        <dbReference type="EMBL" id="MBB0232419.1"/>
    </source>
</evidence>
<dbReference type="PROSITE" id="PS00211">
    <property type="entry name" value="ABC_TRANSPORTER_1"/>
    <property type="match status" value="1"/>
</dbReference>
<feature type="transmembrane region" description="Helical" evidence="7">
    <location>
        <begin position="186"/>
        <end position="203"/>
    </location>
</feature>
<comment type="subcellular location">
    <subcellularLocation>
        <location evidence="1">Cell membrane</location>
        <topology evidence="1">Multi-pass membrane protein</topology>
    </subcellularLocation>
</comment>
<reference evidence="11" key="1">
    <citation type="submission" date="2019-10" db="EMBL/GenBank/DDBJ databases">
        <title>Streptomyces sp. nov., a novel actinobacterium isolated from alkaline environment.</title>
        <authorList>
            <person name="Golinska P."/>
        </authorList>
    </citation>
    <scope>NUCLEOTIDE SEQUENCE [LARGE SCALE GENOMIC DNA]</scope>
    <source>
        <strain evidence="11">DSM 42108</strain>
    </source>
</reference>